<name>A0A4S4KHB8_9APHY</name>
<feature type="region of interest" description="Disordered" evidence="8">
    <location>
        <begin position="1"/>
        <end position="20"/>
    </location>
</feature>
<evidence type="ECO:0000256" key="8">
    <source>
        <dbReference type="SAM" id="MobiDB-lite"/>
    </source>
</evidence>
<comment type="subcellular location">
    <subcellularLocation>
        <location evidence="2">Chromosome</location>
        <location evidence="2">Telomere</location>
    </subcellularLocation>
    <subcellularLocation>
        <location evidence="1">Nucleus</location>
    </subcellularLocation>
</comment>
<evidence type="ECO:0000256" key="7">
    <source>
        <dbReference type="ARBA" id="ARBA00023242"/>
    </source>
</evidence>
<feature type="compositionally biased region" description="Basic and acidic residues" evidence="8">
    <location>
        <begin position="289"/>
        <end position="309"/>
    </location>
</feature>
<feature type="compositionally biased region" description="Basic and acidic residues" evidence="8">
    <location>
        <begin position="411"/>
        <end position="427"/>
    </location>
</feature>
<dbReference type="GO" id="GO:0098505">
    <property type="term" value="F:G-rich strand telomeric DNA binding"/>
    <property type="evidence" value="ECO:0007669"/>
    <property type="project" value="TreeGrafter"/>
</dbReference>
<dbReference type="PANTHER" id="PTHR14513:SF0">
    <property type="entry name" value="PROTECTION OF TELOMERES PROTEIN 1"/>
    <property type="match status" value="1"/>
</dbReference>
<dbReference type="SUPFAM" id="SSF50249">
    <property type="entry name" value="Nucleic acid-binding proteins"/>
    <property type="match status" value="1"/>
</dbReference>
<dbReference type="EMBL" id="SGPJ01000154">
    <property type="protein sequence ID" value="THG97688.1"/>
    <property type="molecule type" value="Genomic_DNA"/>
</dbReference>
<dbReference type="InterPro" id="IPR028389">
    <property type="entry name" value="POT1"/>
</dbReference>
<feature type="region of interest" description="Disordered" evidence="8">
    <location>
        <begin position="704"/>
        <end position="730"/>
    </location>
</feature>
<evidence type="ECO:0000256" key="5">
    <source>
        <dbReference type="ARBA" id="ARBA00022895"/>
    </source>
</evidence>
<dbReference type="PANTHER" id="PTHR14513">
    <property type="entry name" value="PROTECTION OF TELOMERES 1"/>
    <property type="match status" value="1"/>
</dbReference>
<feature type="compositionally biased region" description="Basic and acidic residues" evidence="8">
    <location>
        <begin position="224"/>
        <end position="233"/>
    </location>
</feature>
<evidence type="ECO:0000259" key="9">
    <source>
        <dbReference type="Pfam" id="PF16686"/>
    </source>
</evidence>
<accession>A0A4S4KHB8</accession>
<feature type="compositionally biased region" description="Polar residues" evidence="8">
    <location>
        <begin position="234"/>
        <end position="245"/>
    </location>
</feature>
<dbReference type="AlphaFoldDB" id="A0A4S4KHB8"/>
<evidence type="ECO:0000256" key="6">
    <source>
        <dbReference type="ARBA" id="ARBA00023125"/>
    </source>
</evidence>
<keyword evidence="5" id="KW-0779">Telomere</keyword>
<feature type="compositionally biased region" description="Polar residues" evidence="8">
    <location>
        <begin position="435"/>
        <end position="444"/>
    </location>
</feature>
<gene>
    <name evidence="10" type="ORF">EW026_g4362</name>
</gene>
<evidence type="ECO:0000256" key="2">
    <source>
        <dbReference type="ARBA" id="ARBA00004574"/>
    </source>
</evidence>
<keyword evidence="6" id="KW-0238">DNA-binding</keyword>
<evidence type="ECO:0000256" key="3">
    <source>
        <dbReference type="ARBA" id="ARBA00008442"/>
    </source>
</evidence>
<evidence type="ECO:0000256" key="1">
    <source>
        <dbReference type="ARBA" id="ARBA00004123"/>
    </source>
</evidence>
<reference evidence="10 11" key="1">
    <citation type="submission" date="2019-02" db="EMBL/GenBank/DDBJ databases">
        <title>Genome sequencing of the rare red list fungi Phlebia centrifuga.</title>
        <authorList>
            <person name="Buettner E."/>
            <person name="Kellner H."/>
        </authorList>
    </citation>
    <scope>NUCLEOTIDE SEQUENCE [LARGE SCALE GENOMIC DNA]</scope>
    <source>
        <strain evidence="10 11">DSM 108282</strain>
    </source>
</reference>
<dbReference type="GO" id="GO:0000783">
    <property type="term" value="C:nuclear telomere cap complex"/>
    <property type="evidence" value="ECO:0007669"/>
    <property type="project" value="TreeGrafter"/>
</dbReference>
<feature type="region of interest" description="Disordered" evidence="8">
    <location>
        <begin position="263"/>
        <end position="371"/>
    </location>
</feature>
<dbReference type="Proteomes" id="UP000309038">
    <property type="component" value="Unassembled WGS sequence"/>
</dbReference>
<keyword evidence="11" id="KW-1185">Reference proteome</keyword>
<organism evidence="10 11">
    <name type="scientific">Hermanssonia centrifuga</name>
    <dbReference type="NCBI Taxonomy" id="98765"/>
    <lineage>
        <taxon>Eukaryota</taxon>
        <taxon>Fungi</taxon>
        <taxon>Dikarya</taxon>
        <taxon>Basidiomycota</taxon>
        <taxon>Agaricomycotina</taxon>
        <taxon>Agaricomycetes</taxon>
        <taxon>Polyporales</taxon>
        <taxon>Meruliaceae</taxon>
        <taxon>Hermanssonia</taxon>
    </lineage>
</organism>
<sequence length="897" mass="99506">MLKRNSRQEPGTSRKKQKVDAVKEHLALDSAMEEAEEDPIFRHSLQRKVVDIYEHGADEEGFIHLKVKMKWPQIGGKVRIQGEATENGNAVCFEITFIEACCKHFQSIGLQFEIGDVLCLSLKGVTVERKNVSKAASSKILPISLSFREGVLLRFLSKKTPPITGMFVDSFVVKSTHSFISTGDAPFEDDWFGTPHSVAVPSGAATIEVDGTNDGIARKACEATTDDATRDADSSGTKRVRVSTTSKKKLDSEMVVSIQRGVSVSSVPSNRAGIRPEPLPPASNAQLQHSRDHVPETERPDAPAKRLYRDTNNVAKQKLTPAEVRQTAPAEGSSKPRVDGEPRKEPSLHANKKAGKKAVREARKARKAAESTMPVLVEPILPATTTAVDGRVEDSALPAQIILEPLIVTPADDRSSEKTSPYDDPGNKRPKPTNEHSLSGSLTARNVEIQRPQVKSQELRVSPPIVPSALPLPHSDHDPALDLQAGLYIGEVLHGFQNENEVYSIYVTDYTANKEITPVNAPWCHHALADRVLKVEMWLEAAPMGAEMKPGDFIEINNIRMKSSSGGYLEATFSEGRKMRKLDADELEKEPHLEALLQYVMSSVRAPIPATAEWVRDVDPDRIVKIALFQDQAETAKALKAGDIIAVRNVRLKQGLKNKVTGYLGGTERLIFKLQPNETGNVDCLELIKRKKEWTRQLKSKREIAARLKPRQPKPVTGGGKPKKPAHDEPREILTIKEVENCTVCPALFRVVARIVAVWPPEIEDFVILHCTKCDQDVPPSFRICTNCDDDMADTYARPQYRIQFKIEDEEGGLLELSVADKCDLLRDLPPVDLRDDEDALEELKERLRPVLGELISIGRKEEYVTPLLEVMITSWPSGGEPEAGRDYIFCSHKLLQ</sequence>
<feature type="region of interest" description="Disordered" evidence="8">
    <location>
        <begin position="408"/>
        <end position="461"/>
    </location>
</feature>
<dbReference type="GO" id="GO:0010521">
    <property type="term" value="F:telomerase inhibitor activity"/>
    <property type="evidence" value="ECO:0007669"/>
    <property type="project" value="TreeGrafter"/>
</dbReference>
<comment type="similarity">
    <text evidence="3">Belongs to the telombin family.</text>
</comment>
<dbReference type="InterPro" id="IPR012340">
    <property type="entry name" value="NA-bd_OB-fold"/>
</dbReference>
<proteinExistence type="inferred from homology"/>
<dbReference type="Pfam" id="PF16686">
    <property type="entry name" value="POT1PC"/>
    <property type="match status" value="1"/>
</dbReference>
<dbReference type="GO" id="GO:0032210">
    <property type="term" value="P:regulation of telomere maintenance via telomerase"/>
    <property type="evidence" value="ECO:0007669"/>
    <property type="project" value="TreeGrafter"/>
</dbReference>
<keyword evidence="4" id="KW-0158">Chromosome</keyword>
<evidence type="ECO:0000313" key="10">
    <source>
        <dbReference type="EMBL" id="THG97688.1"/>
    </source>
</evidence>
<feature type="region of interest" description="Disordered" evidence="8">
    <location>
        <begin position="224"/>
        <end position="248"/>
    </location>
</feature>
<keyword evidence="7" id="KW-0539">Nucleus</keyword>
<comment type="caution">
    <text evidence="10">The sequence shown here is derived from an EMBL/GenBank/DDBJ whole genome shotgun (WGS) entry which is preliminary data.</text>
</comment>
<feature type="compositionally biased region" description="Basic and acidic residues" evidence="8">
    <location>
        <begin position="334"/>
        <end position="347"/>
    </location>
</feature>
<dbReference type="InterPro" id="IPR032042">
    <property type="entry name" value="POT1PC"/>
</dbReference>
<feature type="domain" description="Protection of telomeres protein 1 ssDNA-binding" evidence="9">
    <location>
        <begin position="489"/>
        <end position="599"/>
    </location>
</feature>
<protein>
    <recommendedName>
        <fullName evidence="9">Protection of telomeres protein 1 ssDNA-binding domain-containing protein</fullName>
    </recommendedName>
</protein>
<dbReference type="Gene3D" id="2.40.50.140">
    <property type="entry name" value="Nucleic acid-binding proteins"/>
    <property type="match status" value="2"/>
</dbReference>
<evidence type="ECO:0000256" key="4">
    <source>
        <dbReference type="ARBA" id="ARBA00022454"/>
    </source>
</evidence>
<evidence type="ECO:0000313" key="11">
    <source>
        <dbReference type="Proteomes" id="UP000309038"/>
    </source>
</evidence>
<dbReference type="GO" id="GO:0016233">
    <property type="term" value="P:telomere capping"/>
    <property type="evidence" value="ECO:0007669"/>
    <property type="project" value="TreeGrafter"/>
</dbReference>